<evidence type="ECO:0000256" key="2">
    <source>
        <dbReference type="ARBA" id="ARBA00022448"/>
    </source>
</evidence>
<evidence type="ECO:0000256" key="4">
    <source>
        <dbReference type="ARBA" id="ARBA00022927"/>
    </source>
</evidence>
<evidence type="ECO:0000256" key="6">
    <source>
        <dbReference type="ARBA" id="ARBA00023034"/>
    </source>
</evidence>
<accession>A0AB34IB61</accession>
<dbReference type="GO" id="GO:0005789">
    <property type="term" value="C:endoplasmic reticulum membrane"/>
    <property type="evidence" value="ECO:0007669"/>
    <property type="project" value="TreeGrafter"/>
</dbReference>
<gene>
    <name evidence="10" type="ORF">AB1Y20_016605</name>
</gene>
<dbReference type="GO" id="GO:0005484">
    <property type="term" value="F:SNAP receptor activity"/>
    <property type="evidence" value="ECO:0007669"/>
    <property type="project" value="InterPro"/>
</dbReference>
<evidence type="ECO:0000256" key="5">
    <source>
        <dbReference type="ARBA" id="ARBA00022989"/>
    </source>
</evidence>
<keyword evidence="6" id="KW-0333">Golgi apparatus</keyword>
<keyword evidence="7 8" id="KW-0472">Membrane</keyword>
<dbReference type="GO" id="GO:0015031">
    <property type="term" value="P:protein transport"/>
    <property type="evidence" value="ECO:0007669"/>
    <property type="project" value="UniProtKB-KW"/>
</dbReference>
<protein>
    <recommendedName>
        <fullName evidence="12">Golgi SNAP receptor complex member 2</fullName>
    </recommendedName>
</protein>
<feature type="transmembrane region" description="Helical" evidence="9">
    <location>
        <begin position="185"/>
        <end position="206"/>
    </location>
</feature>
<keyword evidence="5 9" id="KW-1133">Transmembrane helix</keyword>
<proteinExistence type="predicted"/>
<sequence>MQAHHAAARKFVLTVDQLLEQLETGRDTSVALQTRISQHLNALAREVQTLEQLLPECAPAQHSLWRKKIAQLREQSSSQCAALGKFSMRVQTQQREAEEREALLGRGNSEQHAIMIDALASSQTLHRAGDQLDGLSSNAQSILWSLGYQQQSIKGVQRKVLDVANRLGVSNSVIRFIERRQLGDLALLYGGMLLTLALLWFSFVHLRQPST</sequence>
<organism evidence="10 11">
    <name type="scientific">Prymnesium parvum</name>
    <name type="common">Toxic golden alga</name>
    <dbReference type="NCBI Taxonomy" id="97485"/>
    <lineage>
        <taxon>Eukaryota</taxon>
        <taxon>Haptista</taxon>
        <taxon>Haptophyta</taxon>
        <taxon>Prymnesiophyceae</taxon>
        <taxon>Prymnesiales</taxon>
        <taxon>Prymnesiaceae</taxon>
        <taxon>Prymnesium</taxon>
    </lineage>
</organism>
<keyword evidence="2 8" id="KW-0813">Transport</keyword>
<comment type="subcellular location">
    <subcellularLocation>
        <location evidence="1">Golgi apparatus membrane</location>
        <topology evidence="1">Single-pass type IV membrane protein</topology>
    </subcellularLocation>
</comment>
<evidence type="ECO:0000313" key="11">
    <source>
        <dbReference type="Proteomes" id="UP001515480"/>
    </source>
</evidence>
<name>A0AB34IB61_PRYPA</name>
<dbReference type="PIRSF" id="PIRSF028865">
    <property type="entry name" value="Membrin-2"/>
    <property type="match status" value="1"/>
</dbReference>
<evidence type="ECO:0000256" key="7">
    <source>
        <dbReference type="ARBA" id="ARBA00023136"/>
    </source>
</evidence>
<dbReference type="GO" id="GO:0006906">
    <property type="term" value="P:vesicle fusion"/>
    <property type="evidence" value="ECO:0007669"/>
    <property type="project" value="TreeGrafter"/>
</dbReference>
<evidence type="ECO:0000256" key="1">
    <source>
        <dbReference type="ARBA" id="ARBA00004409"/>
    </source>
</evidence>
<dbReference type="GO" id="GO:0012507">
    <property type="term" value="C:ER to Golgi transport vesicle membrane"/>
    <property type="evidence" value="ECO:0007669"/>
    <property type="project" value="TreeGrafter"/>
</dbReference>
<evidence type="ECO:0000256" key="3">
    <source>
        <dbReference type="ARBA" id="ARBA00022692"/>
    </source>
</evidence>
<evidence type="ECO:0000256" key="8">
    <source>
        <dbReference type="PIRNR" id="PIRNR028865"/>
    </source>
</evidence>
<evidence type="ECO:0000256" key="9">
    <source>
        <dbReference type="SAM" id="Phobius"/>
    </source>
</evidence>
<dbReference type="Proteomes" id="UP001515480">
    <property type="component" value="Unassembled WGS sequence"/>
</dbReference>
<dbReference type="GO" id="GO:0000139">
    <property type="term" value="C:Golgi membrane"/>
    <property type="evidence" value="ECO:0007669"/>
    <property type="project" value="UniProtKB-SubCell"/>
</dbReference>
<keyword evidence="4 8" id="KW-0653">Protein transport</keyword>
<keyword evidence="11" id="KW-1185">Reference proteome</keyword>
<dbReference type="PANTHER" id="PTHR21230:SF1">
    <property type="entry name" value="GOLGI SNAP RECEPTOR COMPLEX MEMBER 2"/>
    <property type="match status" value="1"/>
</dbReference>
<dbReference type="InterPro" id="IPR027027">
    <property type="entry name" value="GOSR2/Membrin/Bos1"/>
</dbReference>
<evidence type="ECO:0008006" key="12">
    <source>
        <dbReference type="Google" id="ProtNLM"/>
    </source>
</evidence>
<comment type="caution">
    <text evidence="10">The sequence shown here is derived from an EMBL/GenBank/DDBJ whole genome shotgun (WGS) entry which is preliminary data.</text>
</comment>
<dbReference type="EMBL" id="JBGBPQ010000031">
    <property type="protein sequence ID" value="KAL1495742.1"/>
    <property type="molecule type" value="Genomic_DNA"/>
</dbReference>
<keyword evidence="3 9" id="KW-0812">Transmembrane</keyword>
<dbReference type="GO" id="GO:0000149">
    <property type="term" value="F:SNARE binding"/>
    <property type="evidence" value="ECO:0007669"/>
    <property type="project" value="TreeGrafter"/>
</dbReference>
<dbReference type="PANTHER" id="PTHR21230">
    <property type="entry name" value="VESICLE TRANSPORT V-SNARE PROTEIN VTI1-RELATED"/>
    <property type="match status" value="1"/>
</dbReference>
<evidence type="ECO:0000313" key="10">
    <source>
        <dbReference type="EMBL" id="KAL1495742.1"/>
    </source>
</evidence>
<dbReference type="AlphaFoldDB" id="A0AB34IB61"/>
<reference evidence="10 11" key="1">
    <citation type="journal article" date="2024" name="Science">
        <title>Giant polyketide synthase enzymes in the biosynthesis of giant marine polyether toxins.</title>
        <authorList>
            <person name="Fallon T.R."/>
            <person name="Shende V.V."/>
            <person name="Wierzbicki I.H."/>
            <person name="Pendleton A.L."/>
            <person name="Watervoot N.F."/>
            <person name="Auber R.P."/>
            <person name="Gonzalez D.J."/>
            <person name="Wisecaver J.H."/>
            <person name="Moore B.S."/>
        </authorList>
    </citation>
    <scope>NUCLEOTIDE SEQUENCE [LARGE SCALE GENOMIC DNA]</scope>
    <source>
        <strain evidence="10 11">12B1</strain>
    </source>
</reference>
<dbReference type="Pfam" id="PF12352">
    <property type="entry name" value="V-SNARE_C"/>
    <property type="match status" value="1"/>
</dbReference>
<dbReference type="GO" id="GO:0031201">
    <property type="term" value="C:SNARE complex"/>
    <property type="evidence" value="ECO:0007669"/>
    <property type="project" value="TreeGrafter"/>
</dbReference>
<dbReference type="GO" id="GO:0031902">
    <property type="term" value="C:late endosome membrane"/>
    <property type="evidence" value="ECO:0007669"/>
    <property type="project" value="TreeGrafter"/>
</dbReference>